<dbReference type="EMBL" id="JAGKSP010000018">
    <property type="protein sequence ID" value="MBP3966475.1"/>
    <property type="molecule type" value="Genomic_DNA"/>
</dbReference>
<evidence type="ECO:0000256" key="1">
    <source>
        <dbReference type="SAM" id="Phobius"/>
    </source>
</evidence>
<proteinExistence type="predicted"/>
<feature type="transmembrane region" description="Helical" evidence="1">
    <location>
        <begin position="147"/>
        <end position="168"/>
    </location>
</feature>
<organism evidence="2 3">
    <name type="scientific">Paenibacillus lignilyticus</name>
    <dbReference type="NCBI Taxonomy" id="1172615"/>
    <lineage>
        <taxon>Bacteria</taxon>
        <taxon>Bacillati</taxon>
        <taxon>Bacillota</taxon>
        <taxon>Bacilli</taxon>
        <taxon>Bacillales</taxon>
        <taxon>Paenibacillaceae</taxon>
        <taxon>Paenibacillus</taxon>
    </lineage>
</organism>
<feature type="transmembrane region" description="Helical" evidence="1">
    <location>
        <begin position="7"/>
        <end position="25"/>
    </location>
</feature>
<sequence length="175" mass="19648">MSIWQVITGLFIVLLIIEAVVLPYGSSKLNVYSGSAGILDLRLSYSVDKAYAIIGAYSDAGRTFYVTFTLTADFIYPIVYSSFFALLTTVIYRRAFAPQSWAHQLPLLIYITLLLDYLENACIVTMLTQYPDQITFIAKASSLFTTLKWMMAAISVLLLLLGVVILIVKRLRKTH</sequence>
<feature type="transmembrane region" description="Helical" evidence="1">
    <location>
        <begin position="74"/>
        <end position="95"/>
    </location>
</feature>
<dbReference type="Proteomes" id="UP000673394">
    <property type="component" value="Unassembled WGS sequence"/>
</dbReference>
<comment type="caution">
    <text evidence="2">The sequence shown here is derived from an EMBL/GenBank/DDBJ whole genome shotgun (WGS) entry which is preliminary data.</text>
</comment>
<keyword evidence="1" id="KW-1133">Transmembrane helix</keyword>
<protein>
    <submittedName>
        <fullName evidence="2">Uncharacterized protein</fullName>
    </submittedName>
</protein>
<evidence type="ECO:0000313" key="2">
    <source>
        <dbReference type="EMBL" id="MBP3966475.1"/>
    </source>
</evidence>
<accession>A0ABS5CKX1</accession>
<reference evidence="2 3" key="1">
    <citation type="submission" date="2021-04" db="EMBL/GenBank/DDBJ databases">
        <title>Paenibacillus sp. DLE-14 whole genome sequence.</title>
        <authorList>
            <person name="Ham Y.J."/>
        </authorList>
    </citation>
    <scope>NUCLEOTIDE SEQUENCE [LARGE SCALE GENOMIC DNA]</scope>
    <source>
        <strain evidence="2 3">DLE-14</strain>
    </source>
</reference>
<keyword evidence="3" id="KW-1185">Reference proteome</keyword>
<name>A0ABS5CKX1_9BACL</name>
<gene>
    <name evidence="2" type="ORF">I8J30_27590</name>
</gene>
<keyword evidence="1" id="KW-0812">Transmembrane</keyword>
<evidence type="ECO:0000313" key="3">
    <source>
        <dbReference type="Proteomes" id="UP000673394"/>
    </source>
</evidence>
<keyword evidence="1" id="KW-0472">Membrane</keyword>
<feature type="transmembrane region" description="Helical" evidence="1">
    <location>
        <begin position="107"/>
        <end position="127"/>
    </location>
</feature>
<dbReference type="RefSeq" id="WP_210663682.1">
    <property type="nucleotide sequence ID" value="NZ_JAGKSP010000018.1"/>
</dbReference>